<dbReference type="EMBL" id="JAKCXM010000579">
    <property type="protein sequence ID" value="KAJ0392747.1"/>
    <property type="molecule type" value="Genomic_DNA"/>
</dbReference>
<organism evidence="2 3">
    <name type="scientific">Pythium insidiosum</name>
    <name type="common">Pythiosis disease agent</name>
    <dbReference type="NCBI Taxonomy" id="114742"/>
    <lineage>
        <taxon>Eukaryota</taxon>
        <taxon>Sar</taxon>
        <taxon>Stramenopiles</taxon>
        <taxon>Oomycota</taxon>
        <taxon>Peronosporomycetes</taxon>
        <taxon>Pythiales</taxon>
        <taxon>Pythiaceae</taxon>
        <taxon>Pythium</taxon>
    </lineage>
</organism>
<evidence type="ECO:0000256" key="1">
    <source>
        <dbReference type="SAM" id="MobiDB-lite"/>
    </source>
</evidence>
<dbReference type="SUPFAM" id="SSF56219">
    <property type="entry name" value="DNase I-like"/>
    <property type="match status" value="1"/>
</dbReference>
<proteinExistence type="predicted"/>
<evidence type="ECO:0008006" key="4">
    <source>
        <dbReference type="Google" id="ProtNLM"/>
    </source>
</evidence>
<dbReference type="Proteomes" id="UP001209570">
    <property type="component" value="Unassembled WGS sequence"/>
</dbReference>
<reference evidence="2" key="1">
    <citation type="submission" date="2021-12" db="EMBL/GenBank/DDBJ databases">
        <title>Prjna785345.</title>
        <authorList>
            <person name="Rujirawat T."/>
            <person name="Krajaejun T."/>
        </authorList>
    </citation>
    <scope>NUCLEOTIDE SEQUENCE</scope>
    <source>
        <strain evidence="2">Pi057C3</strain>
    </source>
</reference>
<protein>
    <recommendedName>
        <fullName evidence="4">Reverse transcriptase</fullName>
    </recommendedName>
</protein>
<dbReference type="Gene3D" id="3.60.10.10">
    <property type="entry name" value="Endonuclease/exonuclease/phosphatase"/>
    <property type="match status" value="1"/>
</dbReference>
<sequence>MAGERQAKVTNEPTHAPAPEPKVDGDLAPYYACALRPANILADGYQREMTDLELHTSYLWATGKLNLASVPKFFMETFMTDEYDELVDYHKRHLMYRLYVRLPRGFMLPRFNANRQFWNLLHKGAEATGGSRPKDTVNQLFADHYTTACEARYQMVTLTFTSQAKRNMWKNRQLPFISRNLKVQLQASDTLSTQDPLTGYDEGARELHQELDQLLAKPDDQSAWITSLDDWLRLFNGRIIDNKADGRCLYQAVDGALRQSLKVKSLGNGKFSVKEAHTLKQIACTYLLHYLPQMIDDGTVRIADLHERYFGVRDDNIADQVKYIEAVAHIWETYNFPSGAAIPPDHWSGAEEIFGLVWYLREPLFVIGADAHIQVYIVEQAEADSQYDERMVILTPTNNEAWAMIQTILNHAVLLNPYKIRVSEPALTELWSPHFIAVRCNMADQNVLVVNIYAPTARHEREAFFRLLAGSPHGHTGPVLVGGDFNCTNHPEVDRSYHRGAASHVSAGLTEWMRAWQLTDALVPFFPPEDADRDAIAEFQAAQHTVNAIDLGGTSDHAAIPNAWYRDYADSLVPVMELLYRTCFESGELPPSFQAATIVCIPKAGHSTDPLGYRPIALLNTDYKVFMRILAHRLKPILPEVIAPSQAGFVPANFPGVLERPGNRLTIRTYNIPRDVDEAWEWDSGTGLRRLSKDPVAACEEVLPTTPR</sequence>
<comment type="caution">
    <text evidence="2">The sequence shown here is derived from an EMBL/GenBank/DDBJ whole genome shotgun (WGS) entry which is preliminary data.</text>
</comment>
<evidence type="ECO:0000313" key="3">
    <source>
        <dbReference type="Proteomes" id="UP001209570"/>
    </source>
</evidence>
<gene>
    <name evidence="2" type="ORF">P43SY_010526</name>
</gene>
<evidence type="ECO:0000313" key="2">
    <source>
        <dbReference type="EMBL" id="KAJ0392747.1"/>
    </source>
</evidence>
<dbReference type="AlphaFoldDB" id="A0AAD5Q444"/>
<keyword evidence="3" id="KW-1185">Reference proteome</keyword>
<dbReference type="InterPro" id="IPR036691">
    <property type="entry name" value="Endo/exonu/phosph_ase_sf"/>
</dbReference>
<feature type="region of interest" description="Disordered" evidence="1">
    <location>
        <begin position="1"/>
        <end position="23"/>
    </location>
</feature>
<name>A0AAD5Q444_PYTIN</name>
<dbReference type="PANTHER" id="PTHR19446">
    <property type="entry name" value="REVERSE TRANSCRIPTASES"/>
    <property type="match status" value="1"/>
</dbReference>
<accession>A0AAD5Q444</accession>